<accession>A0ACB8Z909</accession>
<keyword evidence="2" id="KW-1185">Reference proteome</keyword>
<gene>
    <name evidence="1" type="ORF">L1987_76717</name>
</gene>
<dbReference type="EMBL" id="CM042043">
    <property type="protein sequence ID" value="KAI3693765.1"/>
    <property type="molecule type" value="Genomic_DNA"/>
</dbReference>
<reference evidence="1 2" key="2">
    <citation type="journal article" date="2022" name="Mol. Ecol. Resour.">
        <title>The genomes of chicory, endive, great burdock and yacon provide insights into Asteraceae paleo-polyploidization history and plant inulin production.</title>
        <authorList>
            <person name="Fan W."/>
            <person name="Wang S."/>
            <person name="Wang H."/>
            <person name="Wang A."/>
            <person name="Jiang F."/>
            <person name="Liu H."/>
            <person name="Zhao H."/>
            <person name="Xu D."/>
            <person name="Zhang Y."/>
        </authorList>
    </citation>
    <scope>NUCLEOTIDE SEQUENCE [LARGE SCALE GENOMIC DNA]</scope>
    <source>
        <strain evidence="2">cv. Yunnan</strain>
        <tissue evidence="1">Leaves</tissue>
    </source>
</reference>
<proteinExistence type="predicted"/>
<reference evidence="2" key="1">
    <citation type="journal article" date="2022" name="Mol. Ecol. Resour.">
        <title>The genomes of chicory, endive, great burdock and yacon provide insights into Asteraceae palaeo-polyploidization history and plant inulin production.</title>
        <authorList>
            <person name="Fan W."/>
            <person name="Wang S."/>
            <person name="Wang H."/>
            <person name="Wang A."/>
            <person name="Jiang F."/>
            <person name="Liu H."/>
            <person name="Zhao H."/>
            <person name="Xu D."/>
            <person name="Zhang Y."/>
        </authorList>
    </citation>
    <scope>NUCLEOTIDE SEQUENCE [LARGE SCALE GENOMIC DNA]</scope>
    <source>
        <strain evidence="2">cv. Yunnan</strain>
    </source>
</reference>
<comment type="caution">
    <text evidence="1">The sequence shown here is derived from an EMBL/GenBank/DDBJ whole genome shotgun (WGS) entry which is preliminary data.</text>
</comment>
<name>A0ACB8Z909_9ASTR</name>
<evidence type="ECO:0000313" key="1">
    <source>
        <dbReference type="EMBL" id="KAI3693765.1"/>
    </source>
</evidence>
<evidence type="ECO:0000313" key="2">
    <source>
        <dbReference type="Proteomes" id="UP001056120"/>
    </source>
</evidence>
<sequence>MNTNFGCYLQDTSTSASKRLKKNLKTIPLHQFPFLGSRSPGSICARVRIQLHISYSAVDQRFISFHLLCKIKTNQKPQFDLIEWVALLEKSTSVQIGGLVL</sequence>
<organism evidence="1 2">
    <name type="scientific">Smallanthus sonchifolius</name>
    <dbReference type="NCBI Taxonomy" id="185202"/>
    <lineage>
        <taxon>Eukaryota</taxon>
        <taxon>Viridiplantae</taxon>
        <taxon>Streptophyta</taxon>
        <taxon>Embryophyta</taxon>
        <taxon>Tracheophyta</taxon>
        <taxon>Spermatophyta</taxon>
        <taxon>Magnoliopsida</taxon>
        <taxon>eudicotyledons</taxon>
        <taxon>Gunneridae</taxon>
        <taxon>Pentapetalae</taxon>
        <taxon>asterids</taxon>
        <taxon>campanulids</taxon>
        <taxon>Asterales</taxon>
        <taxon>Asteraceae</taxon>
        <taxon>Asteroideae</taxon>
        <taxon>Heliantheae alliance</taxon>
        <taxon>Millerieae</taxon>
        <taxon>Smallanthus</taxon>
    </lineage>
</organism>
<protein>
    <submittedName>
        <fullName evidence="1">Uncharacterized protein</fullName>
    </submittedName>
</protein>
<dbReference type="Proteomes" id="UP001056120">
    <property type="component" value="Linkage Group LG26"/>
</dbReference>